<dbReference type="STRING" id="392421.SAMN04488694_10390"/>
<reference evidence="8" key="2">
    <citation type="submission" date="2016-10" db="EMBL/GenBank/DDBJ databases">
        <authorList>
            <person name="de Groot N.N."/>
        </authorList>
    </citation>
    <scope>NUCLEOTIDE SEQUENCE [LARGE SCALE GENOMIC DNA]</scope>
    <source>
        <strain evidence="8">CDM_6</strain>
    </source>
</reference>
<evidence type="ECO:0000256" key="1">
    <source>
        <dbReference type="ARBA" id="ARBA00022679"/>
    </source>
</evidence>
<dbReference type="InterPro" id="IPR036409">
    <property type="entry name" value="Aldolase_II/adducin_N_sf"/>
</dbReference>
<dbReference type="Proteomes" id="UP000199320">
    <property type="component" value="Unassembled WGS sequence"/>
</dbReference>
<evidence type="ECO:0000256" key="3">
    <source>
        <dbReference type="ARBA" id="ARBA00022777"/>
    </source>
</evidence>
<evidence type="ECO:0000313" key="10">
    <source>
        <dbReference type="Proteomes" id="UP000324021"/>
    </source>
</evidence>
<name>A0A1G6L9C1_9EURY</name>
<dbReference type="Pfam" id="PF10120">
    <property type="entry name" value="ThiN"/>
    <property type="match status" value="1"/>
</dbReference>
<gene>
    <name evidence="8" type="ORF">SAMN04488694_10390</name>
    <name evidence="7" type="ORF">SAMN05192552_1003218</name>
</gene>
<dbReference type="FunFam" id="3.40.1190.20:FF:000003">
    <property type="entry name" value="Phosphomethylpyrimidine kinase ThiD"/>
    <property type="match status" value="1"/>
</dbReference>
<dbReference type="GO" id="GO:0005829">
    <property type="term" value="C:cytosol"/>
    <property type="evidence" value="ECO:0007669"/>
    <property type="project" value="TreeGrafter"/>
</dbReference>
<keyword evidence="3 7" id="KW-0418">Kinase</keyword>
<keyword evidence="4" id="KW-0067">ATP-binding</keyword>
<dbReference type="InterPro" id="IPR004399">
    <property type="entry name" value="HMP/HMP-P_kinase_dom"/>
</dbReference>
<dbReference type="Gene3D" id="3.40.225.10">
    <property type="entry name" value="Class II aldolase/adducin N-terminal domain"/>
    <property type="match status" value="1"/>
</dbReference>
<keyword evidence="1" id="KW-0808">Transferase</keyword>
<evidence type="ECO:0000313" key="8">
    <source>
        <dbReference type="EMBL" id="SET01241.1"/>
    </source>
</evidence>
<dbReference type="PANTHER" id="PTHR20858:SF17">
    <property type="entry name" value="HYDROXYMETHYLPYRIMIDINE_PHOSPHOMETHYLPYRIMIDINE KINASE THI20-RELATED"/>
    <property type="match status" value="1"/>
</dbReference>
<keyword evidence="2" id="KW-0547">Nucleotide-binding</keyword>
<evidence type="ECO:0000313" key="9">
    <source>
        <dbReference type="Proteomes" id="UP000199320"/>
    </source>
</evidence>
<dbReference type="SUPFAM" id="SSF53613">
    <property type="entry name" value="Ribokinase-like"/>
    <property type="match status" value="1"/>
</dbReference>
<dbReference type="GO" id="GO:0008902">
    <property type="term" value="F:hydroxymethylpyrimidine kinase activity"/>
    <property type="evidence" value="ECO:0007669"/>
    <property type="project" value="TreeGrafter"/>
</dbReference>
<dbReference type="NCBIfam" id="TIGR00097">
    <property type="entry name" value="HMP-P_kinase"/>
    <property type="match status" value="1"/>
</dbReference>
<evidence type="ECO:0000259" key="5">
    <source>
        <dbReference type="Pfam" id="PF08543"/>
    </source>
</evidence>
<feature type="domain" description="Pyridoxamine kinase/Phosphomethylpyrimidine kinase" evidence="5">
    <location>
        <begin position="19"/>
        <end position="261"/>
    </location>
</feature>
<evidence type="ECO:0000259" key="6">
    <source>
        <dbReference type="Pfam" id="PF10120"/>
    </source>
</evidence>
<dbReference type="RefSeq" id="WP_092930356.1">
    <property type="nucleotide sequence ID" value="NZ_FMZP01000003.1"/>
</dbReference>
<evidence type="ECO:0000256" key="2">
    <source>
        <dbReference type="ARBA" id="ARBA00022741"/>
    </source>
</evidence>
<dbReference type="AlphaFoldDB" id="A0A1G6L9C1"/>
<feature type="domain" description="Thiamine-phosphate synthase ThiN" evidence="6">
    <location>
        <begin position="279"/>
        <end position="445"/>
    </location>
</feature>
<dbReference type="PANTHER" id="PTHR20858">
    <property type="entry name" value="PHOSPHOMETHYLPYRIMIDINE KINASE"/>
    <property type="match status" value="1"/>
</dbReference>
<dbReference type="InterPro" id="IPR013749">
    <property type="entry name" value="PM/HMP-P_kinase-1"/>
</dbReference>
<dbReference type="CDD" id="cd01169">
    <property type="entry name" value="HMPP_kinase"/>
    <property type="match status" value="1"/>
</dbReference>
<reference evidence="9 10" key="1">
    <citation type="submission" date="2016-10" db="EMBL/GenBank/DDBJ databases">
        <authorList>
            <person name="Varghese N."/>
            <person name="Submissions S."/>
        </authorList>
    </citation>
    <scope>NUCLEOTIDE SEQUENCE [LARGE SCALE GENOMIC DNA]</scope>
    <source>
        <strain evidence="7 10">CDM_1</strain>
        <strain evidence="9">CDM_6</strain>
    </source>
</reference>
<evidence type="ECO:0000313" key="7">
    <source>
        <dbReference type="EMBL" id="SDC39136.1"/>
    </source>
</evidence>
<dbReference type="EMBL" id="FMZP01000003">
    <property type="protein sequence ID" value="SDC39136.1"/>
    <property type="molecule type" value="Genomic_DNA"/>
</dbReference>
<sequence length="453" mass="47305">MRTPAPESRPVALTIAGSDSGGGAGIQADLATMAAHGVFGTSAITAVTAQNTRGVASSHVLPVDEVDAQLEAVTDDFAVGAAKTGMLATTEVIETVADHAQSFDFPLVVDPVMVATSGDRLLEPEAERAYEDLLSAATVATPNADEAEVLTDVAVTDEETAHEAGEAILETGVDAVLIKGGHVPGEQVRDTLVTADTVRTFEHPRVATDATHGSGCTLAAAIAARLAKGEALEPAVGGATDFLARAVRYYYDVGKGHGAVNHMAALRNEAAREPTAEMVQAVVDRFVDADVSALVPEVGMNVVGATPYADSVAETAAVEGRITRTLSGVHPNRGVRFGASSHVARFLLSAREFFPDLRFAVNCRFDADVEAALETLGWPVAEYDRSQQPDAVAEIEDSTMGWGARQAFEDRDEPPAAIIDRGEIGKEAIVKLVAADPETLAEQVLALDEAVSE</sequence>
<dbReference type="OrthoDB" id="43786at2157"/>
<dbReference type="InterPro" id="IPR019293">
    <property type="entry name" value="ThiN"/>
</dbReference>
<dbReference type="GO" id="GO:0005524">
    <property type="term" value="F:ATP binding"/>
    <property type="evidence" value="ECO:0007669"/>
    <property type="project" value="UniProtKB-KW"/>
</dbReference>
<dbReference type="Proteomes" id="UP000324021">
    <property type="component" value="Unassembled WGS sequence"/>
</dbReference>
<evidence type="ECO:0000256" key="4">
    <source>
        <dbReference type="ARBA" id="ARBA00022840"/>
    </source>
</evidence>
<dbReference type="InterPro" id="IPR029056">
    <property type="entry name" value="Ribokinase-like"/>
</dbReference>
<dbReference type="EMBL" id="FOIC01000003">
    <property type="protein sequence ID" value="SET01241.1"/>
    <property type="molecule type" value="Genomic_DNA"/>
</dbReference>
<dbReference type="GO" id="GO:0008972">
    <property type="term" value="F:phosphomethylpyrimidine kinase activity"/>
    <property type="evidence" value="ECO:0007669"/>
    <property type="project" value="InterPro"/>
</dbReference>
<proteinExistence type="predicted"/>
<protein>
    <submittedName>
        <fullName evidence="7">Hydroxymethylpyrimidine/phosphomethylpyrimidine kinase</fullName>
    </submittedName>
</protein>
<keyword evidence="9" id="KW-1185">Reference proteome</keyword>
<dbReference type="SUPFAM" id="SSF53639">
    <property type="entry name" value="AraD/HMP-PK domain-like"/>
    <property type="match status" value="1"/>
</dbReference>
<dbReference type="Pfam" id="PF08543">
    <property type="entry name" value="Phos_pyr_kin"/>
    <property type="match status" value="1"/>
</dbReference>
<dbReference type="GO" id="GO:0009228">
    <property type="term" value="P:thiamine biosynthetic process"/>
    <property type="evidence" value="ECO:0007669"/>
    <property type="project" value="InterPro"/>
</dbReference>
<organism evidence="7 10">
    <name type="scientific">Natrinema hispanicum</name>
    <dbReference type="NCBI Taxonomy" id="392421"/>
    <lineage>
        <taxon>Archaea</taxon>
        <taxon>Methanobacteriati</taxon>
        <taxon>Methanobacteriota</taxon>
        <taxon>Stenosarchaea group</taxon>
        <taxon>Halobacteria</taxon>
        <taxon>Halobacteriales</taxon>
        <taxon>Natrialbaceae</taxon>
        <taxon>Natrinema</taxon>
    </lineage>
</organism>
<dbReference type="Gene3D" id="3.40.1190.20">
    <property type="match status" value="1"/>
</dbReference>
<accession>A0A1G6L9C1</accession>